<sequence length="309" mass="33501">MVCCSIRLGARAGNKVGHGGSLVGRGRLEPQPAAVPVPQRVGRHGTGVVDVLYAPGVGATARLADVGAGRRAGKSAHRGVGKILREAQFGEHGAHRVGVGSARKGHRRRRRCHWIKWSTVGRWWRWRGRDRRYGVKRTVARDGRHRQEGAGGSFFAVLVNDPRDHGGQDGGQRDAAGDPPRHSRSCAGAGATTGGATTTGAPASTVTSGVVVVSAIRYGFLFPPFCWSVCFFSFLFSSLVFLKKKAEGAPVSKPGSDREGERRTGRRLWCLCARAHKDLWFSLWTADFTHPRRHPDSAPVVHQAVFSFF</sequence>
<proteinExistence type="predicted"/>
<dbReference type="EMBL" id="KP136319">
    <property type="protein sequence ID" value="AJF97945.1"/>
    <property type="molecule type" value="Genomic_DNA"/>
</dbReference>
<feature type="region of interest" description="Disordered" evidence="1">
    <location>
        <begin position="165"/>
        <end position="202"/>
    </location>
</feature>
<dbReference type="KEGG" id="vg:23462862"/>
<keyword evidence="2" id="KW-1133">Transmembrane helix</keyword>
<dbReference type="RefSeq" id="YP_009120180.1">
    <property type="nucleotide sequence ID" value="NC_026440.1"/>
</dbReference>
<dbReference type="Proteomes" id="UP000202511">
    <property type="component" value="Segment"/>
</dbReference>
<dbReference type="GeneID" id="23462862"/>
<accession>A0A0B5J7R0</accession>
<feature type="compositionally biased region" description="Low complexity" evidence="1">
    <location>
        <begin position="187"/>
        <end position="202"/>
    </location>
</feature>
<reference evidence="3 4" key="1">
    <citation type="journal article" date="2015" name="Parasitol. Res.">
        <title>Viruses in close associations with free-living amoebae.</title>
        <authorList>
            <person name="Scheid P."/>
        </authorList>
    </citation>
    <scope>NUCLEOTIDE SEQUENCE [LARGE SCALE GENOMIC DNA]</scope>
    <source>
        <strain evidence="3">KlaHel</strain>
    </source>
</reference>
<feature type="compositionally biased region" description="Basic and acidic residues" evidence="1">
    <location>
        <begin position="165"/>
        <end position="181"/>
    </location>
</feature>
<evidence type="ECO:0000256" key="2">
    <source>
        <dbReference type="SAM" id="Phobius"/>
    </source>
</evidence>
<feature type="transmembrane region" description="Helical" evidence="2">
    <location>
        <begin position="220"/>
        <end position="242"/>
    </location>
</feature>
<name>A0A0B5J7R0_9VIRU</name>
<keyword evidence="2" id="KW-0812">Transmembrane</keyword>
<organism evidence="3 4">
    <name type="scientific">Pandoravirus inopinatum</name>
    <dbReference type="NCBI Taxonomy" id="1605721"/>
    <lineage>
        <taxon>Viruses</taxon>
        <taxon>Pandoravirus</taxon>
    </lineage>
</organism>
<keyword evidence="2" id="KW-0472">Membrane</keyword>
<protein>
    <submittedName>
        <fullName evidence="3">Uncharacterized protein</fullName>
    </submittedName>
</protein>
<evidence type="ECO:0000313" key="4">
    <source>
        <dbReference type="Proteomes" id="UP000202511"/>
    </source>
</evidence>
<evidence type="ECO:0000256" key="1">
    <source>
        <dbReference type="SAM" id="MobiDB-lite"/>
    </source>
</evidence>
<evidence type="ECO:0000313" key="3">
    <source>
        <dbReference type="EMBL" id="AJF97945.1"/>
    </source>
</evidence>